<dbReference type="InterPro" id="IPR050539">
    <property type="entry name" value="ThrE_Dicarb/AminoAcid_Exp"/>
</dbReference>
<gene>
    <name evidence="10" type="ORF">N782_17530</name>
</gene>
<dbReference type="Proteomes" id="UP000030147">
    <property type="component" value="Unassembled WGS sequence"/>
</dbReference>
<comment type="caution">
    <text evidence="10">The sequence shown here is derived from an EMBL/GenBank/DDBJ whole genome shotgun (WGS) entry which is preliminary data.</text>
</comment>
<feature type="transmembrane region" description="Helical" evidence="8">
    <location>
        <begin position="30"/>
        <end position="46"/>
    </location>
</feature>
<reference evidence="10 11" key="1">
    <citation type="journal article" date="2015" name="Stand. Genomic Sci.">
        <title>High quality draft genome sequence of the moderately halophilic bacterium Pontibacillus yanchengensis Y32(T) and comparison among Pontibacillus genomes.</title>
        <authorList>
            <person name="Huang J."/>
            <person name="Qiao Z.X."/>
            <person name="Tang J.W."/>
            <person name="Wang G."/>
        </authorList>
    </citation>
    <scope>NUCLEOTIDE SEQUENCE [LARGE SCALE GENOMIC DNA]</scope>
    <source>
        <strain evidence="10 11">Y32</strain>
    </source>
</reference>
<evidence type="ECO:0000256" key="8">
    <source>
        <dbReference type="SAM" id="Phobius"/>
    </source>
</evidence>
<evidence type="ECO:0000256" key="3">
    <source>
        <dbReference type="ARBA" id="ARBA00022519"/>
    </source>
</evidence>
<feature type="transmembrane region" description="Helical" evidence="8">
    <location>
        <begin position="107"/>
        <end position="129"/>
    </location>
</feature>
<keyword evidence="3" id="KW-0997">Cell inner membrane</keyword>
<dbReference type="PANTHER" id="PTHR34390:SF1">
    <property type="entry name" value="SUCCINATE TRANSPORTER SUBUNIT YJJB-RELATED"/>
    <property type="match status" value="1"/>
</dbReference>
<dbReference type="GO" id="GO:0005886">
    <property type="term" value="C:plasma membrane"/>
    <property type="evidence" value="ECO:0007669"/>
    <property type="project" value="UniProtKB-SubCell"/>
</dbReference>
<evidence type="ECO:0000256" key="4">
    <source>
        <dbReference type="ARBA" id="ARBA00022692"/>
    </source>
</evidence>
<dbReference type="PANTHER" id="PTHR34390">
    <property type="entry name" value="UPF0442 PROTEIN YJJB-RELATED"/>
    <property type="match status" value="1"/>
</dbReference>
<dbReference type="AlphaFoldDB" id="A0A0A2TXX4"/>
<evidence type="ECO:0000256" key="5">
    <source>
        <dbReference type="ARBA" id="ARBA00022989"/>
    </source>
</evidence>
<dbReference type="eggNOG" id="COG3610">
    <property type="taxonomic scope" value="Bacteria"/>
</dbReference>
<organism evidence="10 11">
    <name type="scientific">Pontibacillus yanchengensis Y32</name>
    <dbReference type="NCBI Taxonomy" id="1385514"/>
    <lineage>
        <taxon>Bacteria</taxon>
        <taxon>Bacillati</taxon>
        <taxon>Bacillota</taxon>
        <taxon>Bacilli</taxon>
        <taxon>Bacillales</taxon>
        <taxon>Bacillaceae</taxon>
        <taxon>Pontibacillus</taxon>
    </lineage>
</organism>
<accession>A0A0A2TXX4</accession>
<sequence length="148" mass="16092">MLIEHAIASFFASAAFGIIFQAPRNTLIKCGLVGMIGWVIYISLVWEDVDSVPATLTASFVIAIVSQMLARIYKTPMIVFSVAGIIPLVPGSLAYDAMRSFVQNDYSLAISIAAKAFMISGAIAFGLVFSEVINQIQKKVRKTKTQVR</sequence>
<evidence type="ECO:0000313" key="10">
    <source>
        <dbReference type="EMBL" id="KGP74130.1"/>
    </source>
</evidence>
<feature type="transmembrane region" description="Helical" evidence="8">
    <location>
        <begin position="52"/>
        <end position="70"/>
    </location>
</feature>
<dbReference type="STRING" id="1385514.N782_17530"/>
<dbReference type="EMBL" id="AVBF01000005">
    <property type="protein sequence ID" value="KGP74130.1"/>
    <property type="molecule type" value="Genomic_DNA"/>
</dbReference>
<evidence type="ECO:0000256" key="6">
    <source>
        <dbReference type="ARBA" id="ARBA00023136"/>
    </source>
</evidence>
<comment type="subcellular location">
    <subcellularLocation>
        <location evidence="1">Cell membrane</location>
        <topology evidence="1">Multi-pass membrane protein</topology>
    </subcellularLocation>
</comment>
<feature type="transmembrane region" description="Helical" evidence="8">
    <location>
        <begin position="77"/>
        <end position="95"/>
    </location>
</feature>
<keyword evidence="4 8" id="KW-0812">Transmembrane</keyword>
<feature type="transmembrane region" description="Helical" evidence="8">
    <location>
        <begin position="6"/>
        <end position="23"/>
    </location>
</feature>
<dbReference type="GO" id="GO:0015744">
    <property type="term" value="P:succinate transport"/>
    <property type="evidence" value="ECO:0007669"/>
    <property type="project" value="TreeGrafter"/>
</dbReference>
<protein>
    <submittedName>
        <fullName evidence="10">Membrane protein</fullName>
    </submittedName>
</protein>
<keyword evidence="6 8" id="KW-0472">Membrane</keyword>
<keyword evidence="5 8" id="KW-1133">Transmembrane helix</keyword>
<dbReference type="OrthoDB" id="9810047at2"/>
<evidence type="ECO:0000256" key="7">
    <source>
        <dbReference type="ARBA" id="ARBA00034125"/>
    </source>
</evidence>
<feature type="domain" description="Threonine/Serine exporter ThrE" evidence="9">
    <location>
        <begin position="6"/>
        <end position="133"/>
    </location>
</feature>
<keyword evidence="2" id="KW-1003">Cell membrane</keyword>
<name>A0A0A2TXX4_9BACI</name>
<proteinExistence type="inferred from homology"/>
<evidence type="ECO:0000256" key="2">
    <source>
        <dbReference type="ARBA" id="ARBA00022475"/>
    </source>
</evidence>
<keyword evidence="11" id="KW-1185">Reference proteome</keyword>
<evidence type="ECO:0000256" key="1">
    <source>
        <dbReference type="ARBA" id="ARBA00004651"/>
    </source>
</evidence>
<dbReference type="InterPro" id="IPR024528">
    <property type="entry name" value="ThrE_2"/>
</dbReference>
<evidence type="ECO:0000259" key="9">
    <source>
        <dbReference type="Pfam" id="PF12821"/>
    </source>
</evidence>
<evidence type="ECO:0000313" key="11">
    <source>
        <dbReference type="Proteomes" id="UP000030147"/>
    </source>
</evidence>
<dbReference type="Pfam" id="PF12821">
    <property type="entry name" value="ThrE_2"/>
    <property type="match status" value="1"/>
</dbReference>
<dbReference type="RefSeq" id="WP_036816142.1">
    <property type="nucleotide sequence ID" value="NZ_AVBF01000005.1"/>
</dbReference>
<comment type="similarity">
    <text evidence="7">Belongs to the ThrE exporter (TC 2.A.79) family.</text>
</comment>